<dbReference type="PANTHER" id="PTHR47401">
    <property type="entry name" value="INTERLEUKIN-4"/>
    <property type="match status" value="1"/>
</dbReference>
<dbReference type="PIRSF" id="PIRSF001941">
    <property type="entry name" value="Interleukin_4"/>
    <property type="match status" value="1"/>
</dbReference>
<evidence type="ECO:0000256" key="12">
    <source>
        <dbReference type="ARBA" id="ARBA00030247"/>
    </source>
</evidence>
<reference evidence="17 18" key="1">
    <citation type="submission" date="2019-05" db="EMBL/GenBank/DDBJ databases">
        <title>A Chromosome-scale Meerkat (S. suricatta) Genome Assembly.</title>
        <authorList>
            <person name="Dudchenko O."/>
            <person name="Lieberman Aiden E."/>
            <person name="Tung J."/>
            <person name="Barreiro L.B."/>
            <person name="Clutton-Brock T.H."/>
        </authorList>
    </citation>
    <scope>NUCLEOTIDE SEQUENCE [LARGE SCALE GENOMIC DNA]</scope>
</reference>
<gene>
    <name evidence="17" type="primary">IL4</name>
</gene>
<name>A0A673UGG8_SURSU</name>
<dbReference type="Gene3D" id="1.20.1250.10">
    <property type="match status" value="1"/>
</dbReference>
<dbReference type="PANTHER" id="PTHR47401:SF1">
    <property type="entry name" value="INTERLEUKIN-4"/>
    <property type="match status" value="1"/>
</dbReference>
<dbReference type="FunFam" id="1.20.1250.10:FF:000014">
    <property type="entry name" value="Interleukin-4"/>
    <property type="match status" value="1"/>
</dbReference>
<evidence type="ECO:0000313" key="18">
    <source>
        <dbReference type="Proteomes" id="UP000472268"/>
    </source>
</evidence>
<dbReference type="PRINTS" id="PR00431">
    <property type="entry name" value="INTERLEUKIN4"/>
</dbReference>
<dbReference type="Ensembl" id="ENSSSUT00005023263.1">
    <property type="protein sequence ID" value="ENSSSUP00005020340.1"/>
    <property type="gene ID" value="ENSSSUG00005013058.1"/>
</dbReference>
<keyword evidence="5 14" id="KW-0202">Cytokine</keyword>
<proteinExistence type="inferred from homology"/>
<protein>
    <recommendedName>
        <fullName evidence="4 14">Interleukin-4</fullName>
        <shortName evidence="14">IL-4</shortName>
    </recommendedName>
    <alternativeName>
        <fullName evidence="13 14">B-cell stimulatory factor 1</fullName>
    </alternativeName>
    <alternativeName>
        <fullName evidence="12 14">Lymphocyte stimulatory factor 1</fullName>
    </alternativeName>
</protein>
<comment type="subcellular location">
    <subcellularLocation>
        <location evidence="2 14">Secreted</location>
    </subcellularLocation>
</comment>
<feature type="chain" id="PRO_5025422292" description="Interleukin-4" evidence="16">
    <location>
        <begin position="25"/>
        <end position="136"/>
    </location>
</feature>
<keyword evidence="11" id="KW-0325">Glycoprotein</keyword>
<dbReference type="Proteomes" id="UP000472268">
    <property type="component" value="Chromosome 6"/>
</dbReference>
<evidence type="ECO:0000256" key="6">
    <source>
        <dbReference type="ARBA" id="ARBA00022525"/>
    </source>
</evidence>
<keyword evidence="9 14" id="KW-0339">Growth factor</keyword>
<dbReference type="InterPro" id="IPR018096">
    <property type="entry name" value="IL-4/IL-13_CS"/>
</dbReference>
<comment type="similarity">
    <text evidence="3 14">Belongs to the IL-4/IL-13 family.</text>
</comment>
<feature type="disulfide bond" evidence="15">
    <location>
        <begin position="70"/>
        <end position="108"/>
    </location>
</feature>
<evidence type="ECO:0000256" key="16">
    <source>
        <dbReference type="SAM" id="SignalP"/>
    </source>
</evidence>
<dbReference type="GO" id="GO:0006955">
    <property type="term" value="P:immune response"/>
    <property type="evidence" value="ECO:0007669"/>
    <property type="project" value="InterPro"/>
</dbReference>
<dbReference type="GO" id="GO:0008083">
    <property type="term" value="F:growth factor activity"/>
    <property type="evidence" value="ECO:0007669"/>
    <property type="project" value="UniProtKB-KW"/>
</dbReference>
<dbReference type="PROSITE" id="PS00838">
    <property type="entry name" value="INTERLEUKIN_4_13"/>
    <property type="match status" value="1"/>
</dbReference>
<evidence type="ECO:0000256" key="3">
    <source>
        <dbReference type="ARBA" id="ARBA00009855"/>
    </source>
</evidence>
<dbReference type="GO" id="GO:0005125">
    <property type="term" value="F:cytokine activity"/>
    <property type="evidence" value="ECO:0007669"/>
    <property type="project" value="UniProtKB-KW"/>
</dbReference>
<accession>A0A673UGG8</accession>
<dbReference type="InterPro" id="IPR001325">
    <property type="entry name" value="IL-4/IL-13"/>
</dbReference>
<evidence type="ECO:0000256" key="9">
    <source>
        <dbReference type="ARBA" id="ARBA00023030"/>
    </source>
</evidence>
<sequence>MDLPSQLIPTLVCLLAFTSTLVHGQNSNNGLREIIKTLNILTAKNDSCMEQTVMDVLAAPKNTSDKEIFCRASAVLRQIHTHHNCLARFLSGLYRNLSTNEVFLLQTCSVNEVKKTTLKDFLERLKAIMQKIYSKH</sequence>
<dbReference type="OMA" id="GTPCTEM"/>
<keyword evidence="10 15" id="KW-1015">Disulfide bond</keyword>
<dbReference type="InterPro" id="IPR002354">
    <property type="entry name" value="IL-4"/>
</dbReference>
<dbReference type="GO" id="GO:0045893">
    <property type="term" value="P:positive regulation of DNA-templated transcription"/>
    <property type="evidence" value="ECO:0007669"/>
    <property type="project" value="TreeGrafter"/>
</dbReference>
<dbReference type="GO" id="GO:0050728">
    <property type="term" value="P:negative regulation of inflammatory response"/>
    <property type="evidence" value="ECO:0007669"/>
    <property type="project" value="TreeGrafter"/>
</dbReference>
<dbReference type="InterPro" id="IPR009079">
    <property type="entry name" value="4_helix_cytokine-like_core"/>
</dbReference>
<dbReference type="AlphaFoldDB" id="A0A673UGG8"/>
<evidence type="ECO:0000313" key="17">
    <source>
        <dbReference type="Ensembl" id="ENSSSUP00005020340.1"/>
    </source>
</evidence>
<dbReference type="GO" id="GO:0005136">
    <property type="term" value="F:interleukin-4 receptor binding"/>
    <property type="evidence" value="ECO:0007669"/>
    <property type="project" value="InterPro"/>
</dbReference>
<evidence type="ECO:0000256" key="14">
    <source>
        <dbReference type="PIRNR" id="PIRNR001941"/>
    </source>
</evidence>
<dbReference type="SUPFAM" id="SSF47266">
    <property type="entry name" value="4-helical cytokines"/>
    <property type="match status" value="1"/>
</dbReference>
<dbReference type="SMART" id="SM00190">
    <property type="entry name" value="IL4_13"/>
    <property type="match status" value="1"/>
</dbReference>
<reference evidence="17" key="3">
    <citation type="submission" date="2025-09" db="UniProtKB">
        <authorList>
            <consortium name="Ensembl"/>
        </authorList>
    </citation>
    <scope>IDENTIFICATION</scope>
</reference>
<dbReference type="GO" id="GO:0042113">
    <property type="term" value="P:B cell activation"/>
    <property type="evidence" value="ECO:0007669"/>
    <property type="project" value="UniProtKB-UniRule"/>
</dbReference>
<evidence type="ECO:0000256" key="8">
    <source>
        <dbReference type="ARBA" id="ARBA00022936"/>
    </source>
</evidence>
<organism evidence="17 18">
    <name type="scientific">Suricata suricatta</name>
    <name type="common">Meerkat</name>
    <dbReference type="NCBI Taxonomy" id="37032"/>
    <lineage>
        <taxon>Eukaryota</taxon>
        <taxon>Metazoa</taxon>
        <taxon>Chordata</taxon>
        <taxon>Craniata</taxon>
        <taxon>Vertebrata</taxon>
        <taxon>Euteleostomi</taxon>
        <taxon>Mammalia</taxon>
        <taxon>Eutheria</taxon>
        <taxon>Laurasiatheria</taxon>
        <taxon>Carnivora</taxon>
        <taxon>Feliformia</taxon>
        <taxon>Herpestidae</taxon>
        <taxon>Suricata</taxon>
    </lineage>
</organism>
<reference evidence="17" key="2">
    <citation type="submission" date="2025-08" db="UniProtKB">
        <authorList>
            <consortium name="Ensembl"/>
        </authorList>
    </citation>
    <scope>IDENTIFICATION</scope>
</reference>
<feature type="signal peptide" evidence="16">
    <location>
        <begin position="1"/>
        <end position="24"/>
    </location>
</feature>
<dbReference type="GO" id="GO:0010628">
    <property type="term" value="P:positive regulation of gene expression"/>
    <property type="evidence" value="ECO:0007669"/>
    <property type="project" value="UniProtKB-ARBA"/>
</dbReference>
<keyword evidence="7 16" id="KW-0732">Signal</keyword>
<keyword evidence="18" id="KW-1185">Reference proteome</keyword>
<keyword evidence="8 14" id="KW-0075">B-cell activation</keyword>
<dbReference type="GO" id="GO:0050776">
    <property type="term" value="P:regulation of immune response"/>
    <property type="evidence" value="ECO:0007669"/>
    <property type="project" value="TreeGrafter"/>
</dbReference>
<keyword evidence="6 14" id="KW-0964">Secreted</keyword>
<evidence type="ECO:0000256" key="15">
    <source>
        <dbReference type="PIRSR" id="PIRSR001941-1"/>
    </source>
</evidence>
<evidence type="ECO:0000256" key="7">
    <source>
        <dbReference type="ARBA" id="ARBA00022729"/>
    </source>
</evidence>
<evidence type="ECO:0000256" key="13">
    <source>
        <dbReference type="ARBA" id="ARBA00031287"/>
    </source>
</evidence>
<feature type="disulfide bond" evidence="15">
    <location>
        <begin position="48"/>
        <end position="85"/>
    </location>
</feature>
<evidence type="ECO:0000256" key="5">
    <source>
        <dbReference type="ARBA" id="ARBA00022514"/>
    </source>
</evidence>
<evidence type="ECO:0000256" key="1">
    <source>
        <dbReference type="ARBA" id="ARBA00003994"/>
    </source>
</evidence>
<evidence type="ECO:0000256" key="10">
    <source>
        <dbReference type="ARBA" id="ARBA00023157"/>
    </source>
</evidence>
<dbReference type="GO" id="GO:0051239">
    <property type="term" value="P:regulation of multicellular organismal process"/>
    <property type="evidence" value="ECO:0007669"/>
    <property type="project" value="UniProtKB-ARBA"/>
</dbReference>
<evidence type="ECO:0000256" key="11">
    <source>
        <dbReference type="ARBA" id="ARBA00023180"/>
    </source>
</evidence>
<evidence type="ECO:0000256" key="2">
    <source>
        <dbReference type="ARBA" id="ARBA00004613"/>
    </source>
</evidence>
<dbReference type="GO" id="GO:0035771">
    <property type="term" value="P:interleukin-4-mediated signaling pathway"/>
    <property type="evidence" value="ECO:0007669"/>
    <property type="project" value="TreeGrafter"/>
</dbReference>
<dbReference type="Pfam" id="PF00727">
    <property type="entry name" value="IL4"/>
    <property type="match status" value="1"/>
</dbReference>
<dbReference type="GO" id="GO:0005615">
    <property type="term" value="C:extracellular space"/>
    <property type="evidence" value="ECO:0007669"/>
    <property type="project" value="UniProtKB-UniRule"/>
</dbReference>
<comment type="function">
    <text evidence="1">Participates in at least several B-cell activation processes as well as of other cell types. It is a costimulator of DNA-synthesis. It induces the expression of class II MHC molecules on resting B-cells. It enhances both secretion and cell surface expression of IgE and IgG1. It also regulates the expression of the low affinity Fc receptor for IgE (CD23) on both lymphocytes and monocytes. Positively regulates IL31RA expression in macrophages. Stimulates autophagy in dendritic cells by interfering with mTORC1 signaling and through the induction of RUFY4.</text>
</comment>
<evidence type="ECO:0000256" key="4">
    <source>
        <dbReference type="ARBA" id="ARBA00019467"/>
    </source>
</evidence>